<organism evidence="1 2">
    <name type="scientific">Litorilituus sediminis</name>
    <dbReference type="NCBI Taxonomy" id="718192"/>
    <lineage>
        <taxon>Bacteria</taxon>
        <taxon>Pseudomonadati</taxon>
        <taxon>Pseudomonadota</taxon>
        <taxon>Gammaproteobacteria</taxon>
        <taxon>Alteromonadales</taxon>
        <taxon>Colwelliaceae</taxon>
        <taxon>Litorilituus</taxon>
    </lineage>
</organism>
<gene>
    <name evidence="1" type="ORF">EMK97_02315</name>
</gene>
<dbReference type="Pfam" id="PF07023">
    <property type="entry name" value="DUF1315"/>
    <property type="match status" value="1"/>
</dbReference>
<dbReference type="InterPro" id="IPR009749">
    <property type="entry name" value="DUF1315"/>
</dbReference>
<sequence length="115" mass="13005">MDLINTVDNMSEDMYNRLKCAAETGKWPEGTPVDKAQQQTALQLIMAYQARHLDNDQMLTIGANGHIVEKSKRELKAEFSGANKDEEITPCAKPATREEEVYMPSEQDIARFTEL</sequence>
<accession>A0A4P6P5F1</accession>
<dbReference type="OrthoDB" id="5616307at2"/>
<keyword evidence="2" id="KW-1185">Reference proteome</keyword>
<dbReference type="EMBL" id="CP034759">
    <property type="protein sequence ID" value="QBG34657.1"/>
    <property type="molecule type" value="Genomic_DNA"/>
</dbReference>
<protein>
    <submittedName>
        <fullName evidence="1">DUF1315 family protein</fullName>
    </submittedName>
</protein>
<proteinExistence type="predicted"/>
<dbReference type="Proteomes" id="UP000290244">
    <property type="component" value="Chromosome"/>
</dbReference>
<dbReference type="KEGG" id="lsd:EMK97_02315"/>
<reference evidence="1 2" key="1">
    <citation type="submission" date="2018-12" db="EMBL/GenBank/DDBJ databases">
        <title>Complete genome of Litorilituus sediminis.</title>
        <authorList>
            <person name="Liu A."/>
            <person name="Rong J."/>
        </authorList>
    </citation>
    <scope>NUCLEOTIDE SEQUENCE [LARGE SCALE GENOMIC DNA]</scope>
    <source>
        <strain evidence="1 2">JCM 17549</strain>
    </source>
</reference>
<evidence type="ECO:0000313" key="1">
    <source>
        <dbReference type="EMBL" id="QBG34657.1"/>
    </source>
</evidence>
<dbReference type="RefSeq" id="WP_130599076.1">
    <property type="nucleotide sequence ID" value="NZ_CP034759.1"/>
</dbReference>
<dbReference type="AlphaFoldDB" id="A0A4P6P5F1"/>
<evidence type="ECO:0000313" key="2">
    <source>
        <dbReference type="Proteomes" id="UP000290244"/>
    </source>
</evidence>
<name>A0A4P6P5F1_9GAMM</name>